<protein>
    <submittedName>
        <fullName evidence="2">Uncharacterized protein</fullName>
    </submittedName>
</protein>
<proteinExistence type="predicted"/>
<dbReference type="AlphaFoldDB" id="A0AAD5NR86"/>
<dbReference type="Proteomes" id="UP001064489">
    <property type="component" value="Chromosome 5"/>
</dbReference>
<evidence type="ECO:0000313" key="3">
    <source>
        <dbReference type="Proteomes" id="UP001064489"/>
    </source>
</evidence>
<organism evidence="2 3">
    <name type="scientific">Acer negundo</name>
    <name type="common">Box elder</name>
    <dbReference type="NCBI Taxonomy" id="4023"/>
    <lineage>
        <taxon>Eukaryota</taxon>
        <taxon>Viridiplantae</taxon>
        <taxon>Streptophyta</taxon>
        <taxon>Embryophyta</taxon>
        <taxon>Tracheophyta</taxon>
        <taxon>Spermatophyta</taxon>
        <taxon>Magnoliopsida</taxon>
        <taxon>eudicotyledons</taxon>
        <taxon>Gunneridae</taxon>
        <taxon>Pentapetalae</taxon>
        <taxon>rosids</taxon>
        <taxon>malvids</taxon>
        <taxon>Sapindales</taxon>
        <taxon>Sapindaceae</taxon>
        <taxon>Hippocastanoideae</taxon>
        <taxon>Acereae</taxon>
        <taxon>Acer</taxon>
    </lineage>
</organism>
<gene>
    <name evidence="2" type="ORF">LWI28_002477</name>
</gene>
<reference evidence="2" key="1">
    <citation type="journal article" date="2022" name="Plant J.">
        <title>Strategies of tolerance reflected in two North American maple genomes.</title>
        <authorList>
            <person name="McEvoy S.L."/>
            <person name="Sezen U.U."/>
            <person name="Trouern-Trend A."/>
            <person name="McMahon S.M."/>
            <person name="Schaberg P.G."/>
            <person name="Yang J."/>
            <person name="Wegrzyn J.L."/>
            <person name="Swenson N.G."/>
        </authorList>
    </citation>
    <scope>NUCLEOTIDE SEQUENCE</scope>
    <source>
        <strain evidence="2">91603</strain>
    </source>
</reference>
<feature type="compositionally biased region" description="Acidic residues" evidence="1">
    <location>
        <begin position="22"/>
        <end position="41"/>
    </location>
</feature>
<name>A0AAD5NR86_ACENE</name>
<feature type="region of interest" description="Disordered" evidence="1">
    <location>
        <begin position="19"/>
        <end position="58"/>
    </location>
</feature>
<evidence type="ECO:0000256" key="1">
    <source>
        <dbReference type="SAM" id="MobiDB-lite"/>
    </source>
</evidence>
<evidence type="ECO:0000313" key="2">
    <source>
        <dbReference type="EMBL" id="KAI9176412.1"/>
    </source>
</evidence>
<accession>A0AAD5NR86</accession>
<comment type="caution">
    <text evidence="2">The sequence shown here is derived from an EMBL/GenBank/DDBJ whole genome shotgun (WGS) entry which is preliminary data.</text>
</comment>
<reference evidence="2" key="2">
    <citation type="submission" date="2023-02" db="EMBL/GenBank/DDBJ databases">
        <authorList>
            <person name="Swenson N.G."/>
            <person name="Wegrzyn J.L."/>
            <person name="Mcevoy S.L."/>
        </authorList>
    </citation>
    <scope>NUCLEOTIDE SEQUENCE</scope>
    <source>
        <strain evidence="2">91603</strain>
        <tissue evidence="2">Leaf</tissue>
    </source>
</reference>
<sequence>MEGGNHALGWCDMEAEMLNYEGDSEKDDKDDENDEANGVDEGDNRQYNDVPLDSYRPSWSLTTNPDSTLISSNAATLRLMEEDNIKLELVLFWSL</sequence>
<dbReference type="EMBL" id="JAJSOW010000102">
    <property type="protein sequence ID" value="KAI9176412.1"/>
    <property type="molecule type" value="Genomic_DNA"/>
</dbReference>
<keyword evidence="3" id="KW-1185">Reference proteome</keyword>